<dbReference type="InterPro" id="IPR007445">
    <property type="entry name" value="PilO"/>
</dbReference>
<dbReference type="GO" id="GO:0043683">
    <property type="term" value="P:type IV pilus assembly"/>
    <property type="evidence" value="ECO:0007669"/>
    <property type="project" value="InterPro"/>
</dbReference>
<organism evidence="2 3">
    <name type="scientific">SAR86 cluster bacterium</name>
    <dbReference type="NCBI Taxonomy" id="2030880"/>
    <lineage>
        <taxon>Bacteria</taxon>
        <taxon>Pseudomonadati</taxon>
        <taxon>Pseudomonadota</taxon>
        <taxon>Gammaproteobacteria</taxon>
        <taxon>SAR86 cluster</taxon>
    </lineage>
</organism>
<dbReference type="InterPro" id="IPR014717">
    <property type="entry name" value="Transl_elong_EF1B/ribsomal_bS6"/>
</dbReference>
<sequence length="212" mass="23714">MNALETIKVKINSSINELKNFDWNDLSDIETIGVWPNVVKFVLGALLFVACLGGGYWFHVKDLQARLVSVQSEETGLRSDLETKAVLASNLEPYRQQMIEMEEDFGSLLAQLPGETEVPGLLEDISETGLGSGIEFESIQLQPEQAQEFYIELPINILVRGAYHDFGAFVSAVASLPRIVTLHDFNINVGDNRSELAMQITARTYRFRSDDE</sequence>
<feature type="transmembrane region" description="Helical" evidence="1">
    <location>
        <begin position="38"/>
        <end position="58"/>
    </location>
</feature>
<evidence type="ECO:0000313" key="2">
    <source>
        <dbReference type="EMBL" id="PCJ43751.1"/>
    </source>
</evidence>
<dbReference type="Pfam" id="PF04350">
    <property type="entry name" value="PilO"/>
    <property type="match status" value="1"/>
</dbReference>
<dbReference type="PIRSF" id="PIRSF016482">
    <property type="entry name" value="PilO"/>
    <property type="match status" value="1"/>
</dbReference>
<gene>
    <name evidence="2" type="ORF">COA71_02460</name>
</gene>
<accession>A0A2A5CJR6</accession>
<evidence type="ECO:0000313" key="3">
    <source>
        <dbReference type="Proteomes" id="UP000228987"/>
    </source>
</evidence>
<dbReference type="Gene3D" id="1.10.287.540">
    <property type="entry name" value="Helix hairpin bin"/>
    <property type="match status" value="1"/>
</dbReference>
<dbReference type="AlphaFoldDB" id="A0A2A5CJR6"/>
<protein>
    <submittedName>
        <fullName evidence="2">Pilus assembly protein PilP</fullName>
    </submittedName>
</protein>
<dbReference type="Proteomes" id="UP000228987">
    <property type="component" value="Unassembled WGS sequence"/>
</dbReference>
<dbReference type="PANTHER" id="PTHR39555:SF1">
    <property type="entry name" value="TYPE IV PILUS INNER MEMBRANE COMPONENT PILO"/>
    <property type="match status" value="1"/>
</dbReference>
<name>A0A2A5CJR6_9GAMM</name>
<dbReference type="EMBL" id="NVWI01000001">
    <property type="protein sequence ID" value="PCJ43751.1"/>
    <property type="molecule type" value="Genomic_DNA"/>
</dbReference>
<dbReference type="Gene3D" id="3.30.70.60">
    <property type="match status" value="1"/>
</dbReference>
<keyword evidence="1" id="KW-0812">Transmembrane</keyword>
<dbReference type="GO" id="GO:0043107">
    <property type="term" value="P:type IV pilus-dependent motility"/>
    <property type="evidence" value="ECO:0007669"/>
    <property type="project" value="InterPro"/>
</dbReference>
<keyword evidence="1" id="KW-0472">Membrane</keyword>
<reference evidence="3" key="1">
    <citation type="submission" date="2017-08" db="EMBL/GenBank/DDBJ databases">
        <title>A dynamic microbial community with high functional redundancy inhabits the cold, oxic subseafloor aquifer.</title>
        <authorList>
            <person name="Tully B.J."/>
            <person name="Wheat C.G."/>
            <person name="Glazer B.T."/>
            <person name="Huber J.A."/>
        </authorList>
    </citation>
    <scope>NUCLEOTIDE SEQUENCE [LARGE SCALE GENOMIC DNA]</scope>
</reference>
<proteinExistence type="predicted"/>
<comment type="caution">
    <text evidence="2">The sequence shown here is derived from an EMBL/GenBank/DDBJ whole genome shotgun (WGS) entry which is preliminary data.</text>
</comment>
<keyword evidence="1" id="KW-1133">Transmembrane helix</keyword>
<dbReference type="PANTHER" id="PTHR39555">
    <property type="entry name" value="FIMBRIAL ASSEMBLY PROTEIN PILO-LIKE PROTEIN-RELATED"/>
    <property type="match status" value="1"/>
</dbReference>
<evidence type="ECO:0000256" key="1">
    <source>
        <dbReference type="SAM" id="Phobius"/>
    </source>
</evidence>